<dbReference type="InterPro" id="IPR001878">
    <property type="entry name" value="Znf_CCHC"/>
</dbReference>
<comment type="caution">
    <text evidence="4">The sequence shown here is derived from an EMBL/GenBank/DDBJ whole genome shotgun (WGS) entry which is preliminary data.</text>
</comment>
<keyword evidence="1" id="KW-0863">Zinc-finger</keyword>
<dbReference type="GO" id="GO:0008270">
    <property type="term" value="F:zinc ion binding"/>
    <property type="evidence" value="ECO:0007669"/>
    <property type="project" value="UniProtKB-KW"/>
</dbReference>
<dbReference type="EMBL" id="SDMP01000009">
    <property type="protein sequence ID" value="RYR38599.1"/>
    <property type="molecule type" value="Genomic_DNA"/>
</dbReference>
<evidence type="ECO:0000313" key="4">
    <source>
        <dbReference type="EMBL" id="RYR38599.1"/>
    </source>
</evidence>
<dbReference type="Gene3D" id="4.10.60.10">
    <property type="entry name" value="Zinc finger, CCHC-type"/>
    <property type="match status" value="1"/>
</dbReference>
<dbReference type="GO" id="GO:0003676">
    <property type="term" value="F:nucleic acid binding"/>
    <property type="evidence" value="ECO:0007669"/>
    <property type="project" value="InterPro"/>
</dbReference>
<name>A0A445BIV6_ARAHY</name>
<keyword evidence="1" id="KW-0479">Metal-binding</keyword>
<feature type="region of interest" description="Disordered" evidence="2">
    <location>
        <begin position="275"/>
        <end position="304"/>
    </location>
</feature>
<feature type="region of interest" description="Disordered" evidence="2">
    <location>
        <begin position="125"/>
        <end position="161"/>
    </location>
</feature>
<gene>
    <name evidence="4" type="ORF">Ahy_A09g043669</name>
</gene>
<evidence type="ECO:0000256" key="2">
    <source>
        <dbReference type="SAM" id="MobiDB-lite"/>
    </source>
</evidence>
<feature type="compositionally biased region" description="Basic residues" evidence="2">
    <location>
        <begin position="127"/>
        <end position="140"/>
    </location>
</feature>
<evidence type="ECO:0000256" key="1">
    <source>
        <dbReference type="PROSITE-ProRule" id="PRU00047"/>
    </source>
</evidence>
<feature type="domain" description="CCHC-type" evidence="3">
    <location>
        <begin position="173"/>
        <end position="188"/>
    </location>
</feature>
<evidence type="ECO:0000259" key="3">
    <source>
        <dbReference type="PROSITE" id="PS50158"/>
    </source>
</evidence>
<reference evidence="4 5" key="1">
    <citation type="submission" date="2019-01" db="EMBL/GenBank/DDBJ databases">
        <title>Sequencing of cultivated peanut Arachis hypogaea provides insights into genome evolution and oil improvement.</title>
        <authorList>
            <person name="Chen X."/>
        </authorList>
    </citation>
    <scope>NUCLEOTIDE SEQUENCE [LARGE SCALE GENOMIC DNA]</scope>
    <source>
        <strain evidence="5">cv. Fuhuasheng</strain>
        <tissue evidence="4">Leaves</tissue>
    </source>
</reference>
<dbReference type="Proteomes" id="UP000289738">
    <property type="component" value="Chromosome A09"/>
</dbReference>
<proteinExistence type="predicted"/>
<sequence>MRATCQVNGCPWVVYASRDHEDTCWQIKTFVRKYPNFKHCDAATYFKSRFDLSLNKNAISRAFFDARNVVFGDEKEQYKMLRDYGDTGYEKYEVHGYPANHVVDLGKHLCLCQFWMLAESLKPQPPKIKRGPGKLQHKRRMDTNEAKGGSKKSKPTSTKDNINLKRQLAPFTCNYCGEKGHTKRGCKKKKLADAAAKAKAAAAAQAKLLLKIQVELKLMLLKMVRMLLNLTPMLNLIQMLLMMPMLVKMLQLTLQTLMSNQLRGVSAVCTITKSRSDKLPPKRKSSISPTSAHAPVNPMQGASSGTVARLGSILKFIPTPGFKAPRKKN</sequence>
<protein>
    <recommendedName>
        <fullName evidence="3">CCHC-type domain-containing protein</fullName>
    </recommendedName>
</protein>
<accession>A0A445BIV6</accession>
<dbReference type="InterPro" id="IPR036875">
    <property type="entry name" value="Znf_CCHC_sf"/>
</dbReference>
<keyword evidence="5" id="KW-1185">Reference proteome</keyword>
<dbReference type="AlphaFoldDB" id="A0A445BIV6"/>
<dbReference type="PROSITE" id="PS50158">
    <property type="entry name" value="ZF_CCHC"/>
    <property type="match status" value="1"/>
</dbReference>
<dbReference type="SUPFAM" id="SSF57756">
    <property type="entry name" value="Retrovirus zinc finger-like domains"/>
    <property type="match status" value="1"/>
</dbReference>
<keyword evidence="1" id="KW-0862">Zinc</keyword>
<organism evidence="4 5">
    <name type="scientific">Arachis hypogaea</name>
    <name type="common">Peanut</name>
    <dbReference type="NCBI Taxonomy" id="3818"/>
    <lineage>
        <taxon>Eukaryota</taxon>
        <taxon>Viridiplantae</taxon>
        <taxon>Streptophyta</taxon>
        <taxon>Embryophyta</taxon>
        <taxon>Tracheophyta</taxon>
        <taxon>Spermatophyta</taxon>
        <taxon>Magnoliopsida</taxon>
        <taxon>eudicotyledons</taxon>
        <taxon>Gunneridae</taxon>
        <taxon>Pentapetalae</taxon>
        <taxon>rosids</taxon>
        <taxon>fabids</taxon>
        <taxon>Fabales</taxon>
        <taxon>Fabaceae</taxon>
        <taxon>Papilionoideae</taxon>
        <taxon>50 kb inversion clade</taxon>
        <taxon>dalbergioids sensu lato</taxon>
        <taxon>Dalbergieae</taxon>
        <taxon>Pterocarpus clade</taxon>
        <taxon>Arachis</taxon>
    </lineage>
</organism>
<evidence type="ECO:0000313" key="5">
    <source>
        <dbReference type="Proteomes" id="UP000289738"/>
    </source>
</evidence>